<accession>A0ABT2QSI3</accession>
<dbReference type="EMBL" id="JAOPKZ010000016">
    <property type="protein sequence ID" value="MCU5746892.1"/>
    <property type="molecule type" value="Genomic_DNA"/>
</dbReference>
<comment type="caution">
    <text evidence="3">The sequence shown here is derived from an EMBL/GenBank/DDBJ whole genome shotgun (WGS) entry which is preliminary data.</text>
</comment>
<reference evidence="3 4" key="1">
    <citation type="journal article" date="2023" name="Int. J. Syst. Evol. Microbiol.">
        <title>Streptococcus sciuri sp. nov., Staphylococcus marylandisciuri sp. nov. and Staphylococcus americanisciuri sp. nov., isolated from faeces of eastern grey squirrel (Sciurus carolinensis).</title>
        <authorList>
            <person name="Volokhov D.V."/>
            <person name="Zagorodnyaya T.A."/>
            <person name="Furtak V.A."/>
            <person name="Nattanmai G."/>
            <person name="Randall L."/>
            <person name="Jose S."/>
            <person name="Gao Y."/>
            <person name="Eisenberg T."/>
            <person name="Delmonte P."/>
            <person name="Blom J."/>
            <person name="Mitchell K.K."/>
        </authorList>
    </citation>
    <scope>NUCLEOTIDE SEQUENCE [LARGE SCALE GENOMIC DNA]</scope>
    <source>
        <strain evidence="3 4">SQ8-PEA</strain>
    </source>
</reference>
<gene>
    <name evidence="3" type="ORF">N9R04_09405</name>
</gene>
<evidence type="ECO:0000256" key="2">
    <source>
        <dbReference type="ARBA" id="ARBA00023054"/>
    </source>
</evidence>
<dbReference type="InterPro" id="IPR050465">
    <property type="entry name" value="UPF0194_transport"/>
</dbReference>
<keyword evidence="2" id="KW-0175">Coiled coil</keyword>
<evidence type="ECO:0000313" key="4">
    <source>
        <dbReference type="Proteomes" id="UP001209553"/>
    </source>
</evidence>
<sequence>MTKKIILIASSALLLLLAYVAAYFIMIDKDPTAQASIETLTIKTTEPLKVTGRQEPMQTSTLKFDDSKGIIHDWFINNHTKVKAGDKLYEYYNPSVEQQIVARQRKLSKLNHFPSSKEKLNDTKDTILSLQHEIDELQDQLRTPVTAPIDGKVLISNEHPSKPKENVLAIYSDKRVIRASLDETQLPLINKHSSLIVKDNNLNKFTSKVTDISYIPTNYNKQNSTSTYDIQLTTDNKYPIGTHFKIEIPTNLIKIPRTALYNDHSVLVKRKNRFIERKIKYNKTDEKNKIIVTEGLNINEKIAKNTKDVS</sequence>
<name>A0ABT2QSI3_9STAP</name>
<proteinExistence type="predicted"/>
<dbReference type="Proteomes" id="UP001209553">
    <property type="component" value="Unassembled WGS sequence"/>
</dbReference>
<comment type="subcellular location">
    <subcellularLocation>
        <location evidence="1">Cell envelope</location>
    </subcellularLocation>
</comment>
<protein>
    <submittedName>
        <fullName evidence="3">Efflux RND transporter periplasmic adaptor subunit</fullName>
    </submittedName>
</protein>
<keyword evidence="4" id="KW-1185">Reference proteome</keyword>
<organism evidence="3 4">
    <name type="scientific">Staphylococcus marylandisciuri</name>
    <dbReference type="NCBI Taxonomy" id="2981529"/>
    <lineage>
        <taxon>Bacteria</taxon>
        <taxon>Bacillati</taxon>
        <taxon>Bacillota</taxon>
        <taxon>Bacilli</taxon>
        <taxon>Bacillales</taxon>
        <taxon>Staphylococcaceae</taxon>
        <taxon>Staphylococcus</taxon>
    </lineage>
</organism>
<dbReference type="RefSeq" id="WP_262856584.1">
    <property type="nucleotide sequence ID" value="NZ_JAOPKZ010000016.1"/>
</dbReference>
<dbReference type="PANTHER" id="PTHR32347">
    <property type="entry name" value="EFFLUX SYSTEM COMPONENT YKNX-RELATED"/>
    <property type="match status" value="1"/>
</dbReference>
<evidence type="ECO:0000256" key="1">
    <source>
        <dbReference type="ARBA" id="ARBA00004196"/>
    </source>
</evidence>
<evidence type="ECO:0000313" key="3">
    <source>
        <dbReference type="EMBL" id="MCU5746892.1"/>
    </source>
</evidence>